<gene>
    <name evidence="13" type="primary">htpX</name>
    <name evidence="13" type="ORF">AArcSl_0269</name>
</gene>
<keyword evidence="14" id="KW-1185">Reference proteome</keyword>
<accession>A0A343TFQ2</accession>
<dbReference type="KEGG" id="hdf:AArcSl_0269"/>
<keyword evidence="5 10" id="KW-0378">Hydrolase</keyword>
<feature type="transmembrane region" description="Helical" evidence="11">
    <location>
        <begin position="172"/>
        <end position="195"/>
    </location>
</feature>
<comment type="cofactor">
    <cofactor evidence="10">
        <name>Zn(2+)</name>
        <dbReference type="ChEBI" id="CHEBI:29105"/>
    </cofactor>
    <text evidence="10">Binds 1 zinc ion per subunit.</text>
</comment>
<protein>
    <submittedName>
        <fullName evidence="13">Heat shock protein HtpX</fullName>
    </submittedName>
</protein>
<evidence type="ECO:0000256" key="11">
    <source>
        <dbReference type="SAM" id="Phobius"/>
    </source>
</evidence>
<name>A0A343TFQ2_9EURY</name>
<keyword evidence="4" id="KW-0479">Metal-binding</keyword>
<keyword evidence="1" id="KW-1003">Cell membrane</keyword>
<evidence type="ECO:0000256" key="5">
    <source>
        <dbReference type="ARBA" id="ARBA00022801"/>
    </source>
</evidence>
<keyword evidence="13" id="KW-0346">Stress response</keyword>
<evidence type="ECO:0000256" key="8">
    <source>
        <dbReference type="ARBA" id="ARBA00023049"/>
    </source>
</evidence>
<feature type="transmembrane region" description="Helical" evidence="11">
    <location>
        <begin position="12"/>
        <end position="34"/>
    </location>
</feature>
<evidence type="ECO:0000256" key="7">
    <source>
        <dbReference type="ARBA" id="ARBA00022989"/>
    </source>
</evidence>
<dbReference type="RefSeq" id="WP_119813978.1">
    <property type="nucleotide sequence ID" value="NZ_CP025066.1"/>
</dbReference>
<evidence type="ECO:0000256" key="3">
    <source>
        <dbReference type="ARBA" id="ARBA00022692"/>
    </source>
</evidence>
<evidence type="ECO:0000313" key="13">
    <source>
        <dbReference type="EMBL" id="AUX07924.1"/>
    </source>
</evidence>
<feature type="transmembrane region" description="Helical" evidence="11">
    <location>
        <begin position="215"/>
        <end position="239"/>
    </location>
</feature>
<comment type="similarity">
    <text evidence="10">Belongs to the peptidase M48 family.</text>
</comment>
<reference evidence="14" key="1">
    <citation type="submission" date="2017-11" db="EMBL/GenBank/DDBJ databases">
        <title>Phenotypic and genomic properties of facultatively anaerobic sulfur-reducing natronoarchaea from hypersaline soda lakes.</title>
        <authorList>
            <person name="Sorokin D.Y."/>
            <person name="Kublanov I.V."/>
            <person name="Roman P."/>
            <person name="Sinninghe Damste J.S."/>
            <person name="Golyshin P.N."/>
            <person name="Rojo D."/>
            <person name="Ciordia S."/>
            <person name="Mena M.D.C."/>
            <person name="Ferrer M."/>
            <person name="Messina E."/>
            <person name="Smedile F."/>
            <person name="La Spada G."/>
            <person name="La Cono V."/>
            <person name="Yakimov M.M."/>
        </authorList>
    </citation>
    <scope>NUCLEOTIDE SEQUENCE [LARGE SCALE GENOMIC DNA]</scope>
    <source>
        <strain evidence="14">AArc-Sl</strain>
    </source>
</reference>
<dbReference type="GO" id="GO:0004222">
    <property type="term" value="F:metalloendopeptidase activity"/>
    <property type="evidence" value="ECO:0007669"/>
    <property type="project" value="InterPro"/>
</dbReference>
<keyword evidence="3 11" id="KW-0812">Transmembrane</keyword>
<dbReference type="AlphaFoldDB" id="A0A343TFQ2"/>
<dbReference type="GeneID" id="37876605"/>
<dbReference type="InterPro" id="IPR001915">
    <property type="entry name" value="Peptidase_M48"/>
</dbReference>
<dbReference type="PANTHER" id="PTHR43221">
    <property type="entry name" value="PROTEASE HTPX"/>
    <property type="match status" value="1"/>
</dbReference>
<dbReference type="PANTHER" id="PTHR43221:SF2">
    <property type="entry name" value="PROTEASE HTPX HOMOLOG"/>
    <property type="match status" value="1"/>
</dbReference>
<keyword evidence="7 11" id="KW-1133">Transmembrane helix</keyword>
<dbReference type="OrthoDB" id="28389at2157"/>
<evidence type="ECO:0000259" key="12">
    <source>
        <dbReference type="Pfam" id="PF01435"/>
    </source>
</evidence>
<dbReference type="GO" id="GO:0046872">
    <property type="term" value="F:metal ion binding"/>
    <property type="evidence" value="ECO:0007669"/>
    <property type="project" value="UniProtKB-KW"/>
</dbReference>
<organism evidence="13 14">
    <name type="scientific">Halalkaliarchaeum desulfuricum</name>
    <dbReference type="NCBI Taxonomy" id="2055893"/>
    <lineage>
        <taxon>Archaea</taxon>
        <taxon>Methanobacteriati</taxon>
        <taxon>Methanobacteriota</taxon>
        <taxon>Stenosarchaea group</taxon>
        <taxon>Halobacteria</taxon>
        <taxon>Halobacteriales</taxon>
        <taxon>Haloferacaceae</taxon>
        <taxon>Halalkaliarchaeum</taxon>
    </lineage>
</organism>
<evidence type="ECO:0000256" key="1">
    <source>
        <dbReference type="ARBA" id="ARBA00022475"/>
    </source>
</evidence>
<proteinExistence type="inferred from homology"/>
<feature type="domain" description="Peptidase M48" evidence="12">
    <location>
        <begin position="92"/>
        <end position="332"/>
    </location>
</feature>
<dbReference type="Proteomes" id="UP000263012">
    <property type="component" value="Chromosome"/>
</dbReference>
<keyword evidence="2 10" id="KW-0645">Protease</keyword>
<evidence type="ECO:0000313" key="14">
    <source>
        <dbReference type="Proteomes" id="UP000263012"/>
    </source>
</evidence>
<evidence type="ECO:0000256" key="2">
    <source>
        <dbReference type="ARBA" id="ARBA00022670"/>
    </source>
</evidence>
<evidence type="ECO:0000256" key="10">
    <source>
        <dbReference type="RuleBase" id="RU003983"/>
    </source>
</evidence>
<evidence type="ECO:0000256" key="6">
    <source>
        <dbReference type="ARBA" id="ARBA00022833"/>
    </source>
</evidence>
<keyword evidence="9 11" id="KW-0472">Membrane</keyword>
<keyword evidence="8 10" id="KW-0482">Metalloprotease</keyword>
<dbReference type="CDD" id="cd07327">
    <property type="entry name" value="M48B_HtpX_like"/>
    <property type="match status" value="1"/>
</dbReference>
<evidence type="ECO:0000256" key="9">
    <source>
        <dbReference type="ARBA" id="ARBA00023136"/>
    </source>
</evidence>
<dbReference type="Gene3D" id="3.30.2010.10">
    <property type="entry name" value="Metalloproteases ('zincins'), catalytic domain"/>
    <property type="match status" value="1"/>
</dbReference>
<dbReference type="EMBL" id="CP025066">
    <property type="protein sequence ID" value="AUX07924.1"/>
    <property type="molecule type" value="Genomic_DNA"/>
</dbReference>
<evidence type="ECO:0000256" key="4">
    <source>
        <dbReference type="ARBA" id="ARBA00022723"/>
    </source>
</evidence>
<sequence>MSAEDPALRRRILIATALVVLLPFGFIYAFVAAINHVLLPLLESFGHGPYHGRVYVSPLLAVVIVAGGLATQAWFGPSTVLGTLGARRVSPEERPELHARVTRLAQAADVEPPDVAVAKNDAPNAAAVRGPTGASILVTTGLLDRLDETELEAVLAHEIAHLKNRDATVMTVAWLLPTVTYYLALAAAYLLYGTYRALGSGRSSGRSSDGLAKAVLVLTVTAVVTIAISAMFWAASVLIHRILSRYREYAADRGAAALTGEPAALASALRTLEAEMPDVPDRDLRKLDGGAEALYVAPLSGRSFTDADLVSTDIFPDTHPPTEERIDRLRELAGELE</sequence>
<keyword evidence="6 10" id="KW-0862">Zinc</keyword>
<feature type="transmembrane region" description="Helical" evidence="11">
    <location>
        <begin position="54"/>
        <end position="75"/>
    </location>
</feature>
<dbReference type="Pfam" id="PF01435">
    <property type="entry name" value="Peptidase_M48"/>
    <property type="match status" value="1"/>
</dbReference>
<dbReference type="InterPro" id="IPR050083">
    <property type="entry name" value="HtpX_protease"/>
</dbReference>
<dbReference type="GO" id="GO:0006508">
    <property type="term" value="P:proteolysis"/>
    <property type="evidence" value="ECO:0007669"/>
    <property type="project" value="UniProtKB-KW"/>
</dbReference>